<evidence type="ECO:0000256" key="2">
    <source>
        <dbReference type="ARBA" id="ARBA00023002"/>
    </source>
</evidence>
<dbReference type="AlphaFoldDB" id="A0A2N5C620"/>
<evidence type="ECO:0000259" key="4">
    <source>
        <dbReference type="PROSITE" id="PS50042"/>
    </source>
</evidence>
<dbReference type="InterPro" id="IPR036188">
    <property type="entry name" value="FAD/NAD-bd_sf"/>
</dbReference>
<dbReference type="GO" id="GO:0016491">
    <property type="term" value="F:oxidoreductase activity"/>
    <property type="evidence" value="ECO:0007669"/>
    <property type="project" value="UniProtKB-KW"/>
</dbReference>
<keyword evidence="1" id="KW-0285">Flavoprotein</keyword>
<dbReference type="InterPro" id="IPR023753">
    <property type="entry name" value="FAD/NAD-binding_dom"/>
</dbReference>
<evidence type="ECO:0000313" key="5">
    <source>
        <dbReference type="EMBL" id="PLP97674.1"/>
    </source>
</evidence>
<dbReference type="Gene3D" id="3.50.50.60">
    <property type="entry name" value="FAD/NAD(P)-binding domain"/>
    <property type="match status" value="2"/>
</dbReference>
<dbReference type="InterPro" id="IPR018490">
    <property type="entry name" value="cNMP-bd_dom_sf"/>
</dbReference>
<dbReference type="InterPro" id="IPR014710">
    <property type="entry name" value="RmlC-like_jellyroll"/>
</dbReference>
<dbReference type="Gene3D" id="2.60.120.10">
    <property type="entry name" value="Jelly Rolls"/>
    <property type="match status" value="1"/>
</dbReference>
<dbReference type="CDD" id="cd00038">
    <property type="entry name" value="CAP_ED"/>
    <property type="match status" value="1"/>
</dbReference>
<name>A0A2N5C620_9BURK</name>
<evidence type="ECO:0000256" key="1">
    <source>
        <dbReference type="ARBA" id="ARBA00022630"/>
    </source>
</evidence>
<feature type="compositionally biased region" description="Pro residues" evidence="3">
    <location>
        <begin position="9"/>
        <end position="18"/>
    </location>
</feature>
<comment type="caution">
    <text evidence="5">The sequence shown here is derived from an EMBL/GenBank/DDBJ whole genome shotgun (WGS) entry which is preliminary data.</text>
</comment>
<keyword evidence="2" id="KW-0560">Oxidoreductase</keyword>
<dbReference type="RefSeq" id="WP_101684388.1">
    <property type="nucleotide sequence ID" value="NZ_PJRP01000016.1"/>
</dbReference>
<dbReference type="InterPro" id="IPR000595">
    <property type="entry name" value="cNMP-bd_dom"/>
</dbReference>
<dbReference type="Pfam" id="PF07992">
    <property type="entry name" value="Pyr_redox_2"/>
    <property type="match status" value="1"/>
</dbReference>
<gene>
    <name evidence="5" type="ORF">CYJ10_26340</name>
</gene>
<dbReference type="InterPro" id="IPR050097">
    <property type="entry name" value="Ferredoxin-NADP_redctase_2"/>
</dbReference>
<evidence type="ECO:0000256" key="3">
    <source>
        <dbReference type="SAM" id="MobiDB-lite"/>
    </source>
</evidence>
<proteinExistence type="predicted"/>
<evidence type="ECO:0000313" key="6">
    <source>
        <dbReference type="Proteomes" id="UP000234341"/>
    </source>
</evidence>
<dbReference type="PROSITE" id="PS50042">
    <property type="entry name" value="CNMP_BINDING_3"/>
    <property type="match status" value="1"/>
</dbReference>
<sequence>MRPESSPDSDPPALPPEPAHVAAADTDADAEPPHPRHAQMFPVLAEAQIERVRRHGSLVHFTQGDMLYRAGSLCPGVFVLLSGQVEIIGRDGLGHARSIHTYTKRGEFTSDVTQLSNKPAVVDAHVVAPVEAVLLRPEELSALMIREADIGETIMRALILRRVLVIERGHGVVLLGPAGHARLVALQNFLRRNVFPSLVIDAGEDPEAIALLERLTPQPEDFPLVICPNGTVLRNPDERHLASCLGLIPDFDPTFVYDVVIVGAGPAGLAAGVYAASEGLSVAVLDCRAPGGQAGSSARIENFFGFPTGISGQALVSRAYVQAQKFGAIFGIPCEVRALHCERSPLVVELTDETRIPARTVVIATGAEYRRPAVDDLARFESCGVYYWATPIEAKLCRKGPVLLVGGGNSAGQAAVFLASHVDHVHMFVRGASLEHSMSRYLIERVRALPNVTLHTGMALLALEGGAGLERVRYRGAGGIEGTMTAQHLFVFIGADPNTAWLRDCGVALDDKGFVLTDADIPGAGPSDGAGPPVRPLQTSVEGVFAIGDVRSGSTKRVASAVGEGAAVVAQIHRLLAGRTAQRTATA</sequence>
<feature type="domain" description="Cyclic nucleotide-binding" evidence="4">
    <location>
        <begin position="40"/>
        <end position="161"/>
    </location>
</feature>
<dbReference type="EMBL" id="PJRP01000016">
    <property type="protein sequence ID" value="PLP97674.1"/>
    <property type="molecule type" value="Genomic_DNA"/>
</dbReference>
<dbReference type="Pfam" id="PF00027">
    <property type="entry name" value="cNMP_binding"/>
    <property type="match status" value="1"/>
</dbReference>
<dbReference type="PRINTS" id="PR00469">
    <property type="entry name" value="PNDRDTASEII"/>
</dbReference>
<dbReference type="SMART" id="SM00100">
    <property type="entry name" value="cNMP"/>
    <property type="match status" value="1"/>
</dbReference>
<dbReference type="PRINTS" id="PR00368">
    <property type="entry name" value="FADPNR"/>
</dbReference>
<organism evidence="5 6">
    <name type="scientific">Cupriavidus pauculus</name>
    <dbReference type="NCBI Taxonomy" id="82633"/>
    <lineage>
        <taxon>Bacteria</taxon>
        <taxon>Pseudomonadati</taxon>
        <taxon>Pseudomonadota</taxon>
        <taxon>Betaproteobacteria</taxon>
        <taxon>Burkholderiales</taxon>
        <taxon>Burkholderiaceae</taxon>
        <taxon>Cupriavidus</taxon>
    </lineage>
</organism>
<accession>A0A2N5C620</accession>
<reference evidence="5 6" key="1">
    <citation type="submission" date="2017-12" db="EMBL/GenBank/DDBJ databases">
        <title>Genome sequence of the active heterotrophic nitrifier-denitrifier, Cupriavidus pauculus UM1.</title>
        <authorList>
            <person name="Putonti C."/>
            <person name="Castignetti D."/>
        </authorList>
    </citation>
    <scope>NUCLEOTIDE SEQUENCE [LARGE SCALE GENOMIC DNA]</scope>
    <source>
        <strain evidence="5 6">UM1</strain>
    </source>
</reference>
<protein>
    <submittedName>
        <fullName evidence="5">Thioredoxin reductase</fullName>
    </submittedName>
</protein>
<dbReference type="OrthoDB" id="109585at2"/>
<feature type="region of interest" description="Disordered" evidence="3">
    <location>
        <begin position="1"/>
        <end position="36"/>
    </location>
</feature>
<dbReference type="Proteomes" id="UP000234341">
    <property type="component" value="Unassembled WGS sequence"/>
</dbReference>
<dbReference type="SUPFAM" id="SSF51905">
    <property type="entry name" value="FAD/NAD(P)-binding domain"/>
    <property type="match status" value="1"/>
</dbReference>
<dbReference type="SUPFAM" id="SSF51206">
    <property type="entry name" value="cAMP-binding domain-like"/>
    <property type="match status" value="1"/>
</dbReference>
<dbReference type="PANTHER" id="PTHR48105">
    <property type="entry name" value="THIOREDOXIN REDUCTASE 1-RELATED-RELATED"/>
    <property type="match status" value="1"/>
</dbReference>